<dbReference type="SUPFAM" id="SSF53474">
    <property type="entry name" value="alpha/beta-Hydrolases"/>
    <property type="match status" value="1"/>
</dbReference>
<dbReference type="EMBL" id="JAPEUX010000008">
    <property type="protein sequence ID" value="KAJ4347342.1"/>
    <property type="molecule type" value="Genomic_DNA"/>
</dbReference>
<dbReference type="OrthoDB" id="416441at2759"/>
<dbReference type="Gene3D" id="2.60.120.260">
    <property type="entry name" value="Galactose-binding domain-like"/>
    <property type="match status" value="1"/>
</dbReference>
<dbReference type="InterPro" id="IPR008979">
    <property type="entry name" value="Galactose-bd-like_sf"/>
</dbReference>
<dbReference type="AlphaFoldDB" id="A0A9W8XEJ3"/>
<organism evidence="2 3">
    <name type="scientific">Didymosphaeria variabile</name>
    <dbReference type="NCBI Taxonomy" id="1932322"/>
    <lineage>
        <taxon>Eukaryota</taxon>
        <taxon>Fungi</taxon>
        <taxon>Dikarya</taxon>
        <taxon>Ascomycota</taxon>
        <taxon>Pezizomycotina</taxon>
        <taxon>Dothideomycetes</taxon>
        <taxon>Pleosporomycetidae</taxon>
        <taxon>Pleosporales</taxon>
        <taxon>Massarineae</taxon>
        <taxon>Didymosphaeriaceae</taxon>
        <taxon>Didymosphaeria</taxon>
    </lineage>
</organism>
<dbReference type="InterPro" id="IPR013736">
    <property type="entry name" value="Xaa-Pro_dipept_C"/>
</dbReference>
<dbReference type="GeneID" id="80914813"/>
<dbReference type="SMART" id="SM00939">
    <property type="entry name" value="PepX_C"/>
    <property type="match status" value="1"/>
</dbReference>
<evidence type="ECO:0000313" key="2">
    <source>
        <dbReference type="EMBL" id="KAJ4347342.1"/>
    </source>
</evidence>
<accession>A0A9W8XEJ3</accession>
<name>A0A9W8XEJ3_9PLEO</name>
<dbReference type="InterPro" id="IPR050585">
    <property type="entry name" value="Xaa-Pro_dipeptidyl-ppase/CocE"/>
</dbReference>
<dbReference type="PANTHER" id="PTHR43056">
    <property type="entry name" value="PEPTIDASE S9 PROLYL OLIGOPEPTIDASE"/>
    <property type="match status" value="1"/>
</dbReference>
<dbReference type="SUPFAM" id="SSF49785">
    <property type="entry name" value="Galactose-binding domain-like"/>
    <property type="match status" value="1"/>
</dbReference>
<sequence length="342" mass="38909">MYHTIEGDLSTEELAANRRDQTIDNENNRFRDETYYSSREYHLGDIQVPLLSVANWGGICLHLRGNVEGWTWAGSDLKYLRFITGRHDLPFYYTQEVKIQRSFLDAFLKGEDREGWSVKGKLPPIDLVLRKGDAEVEQQYSRRTENEWPIARTQYTNFHLTPEGKLARSLSTEKQCKLSYRALGTIEEPQLLGFETAPFEAQTEITGHAVAHLTVSVSPYATSENVPSDIDLFVTLRHISPLGREIHYTGTAGDPVPLTKGWLRVSLRKTDPAHWKHRPWLPYRHYTSNDVQPVIVGELYAVDVEIWPTNVVVEAGGKIVFEIASGDTQGSGVFVHTSPRDR</sequence>
<protein>
    <recommendedName>
        <fullName evidence="1">Xaa-Pro dipeptidyl-peptidase C-terminal domain-containing protein</fullName>
    </recommendedName>
</protein>
<evidence type="ECO:0000313" key="3">
    <source>
        <dbReference type="Proteomes" id="UP001140513"/>
    </source>
</evidence>
<reference evidence="2" key="1">
    <citation type="submission" date="2022-10" db="EMBL/GenBank/DDBJ databases">
        <title>Tapping the CABI collections for fungal endophytes: first genome assemblies for Collariella, Neodidymelliopsis, Ascochyta clinopodiicola, Didymella pomorum, Didymosphaeria variabile, Neocosmospora piperis and Neocucurbitaria cava.</title>
        <authorList>
            <person name="Hill R."/>
        </authorList>
    </citation>
    <scope>NUCLEOTIDE SEQUENCE</scope>
    <source>
        <strain evidence="2">IMI 356815</strain>
    </source>
</reference>
<dbReference type="Proteomes" id="UP001140513">
    <property type="component" value="Unassembled WGS sequence"/>
</dbReference>
<dbReference type="InterPro" id="IPR029058">
    <property type="entry name" value="AB_hydrolase_fold"/>
</dbReference>
<dbReference type="PANTHER" id="PTHR43056:SF10">
    <property type="entry name" value="COCE_NOND FAMILY, PUTATIVE (AFU_ORTHOLOGUE AFUA_7G00600)-RELATED"/>
    <property type="match status" value="1"/>
</dbReference>
<comment type="caution">
    <text evidence="2">The sequence shown here is derived from an EMBL/GenBank/DDBJ whole genome shotgun (WGS) entry which is preliminary data.</text>
</comment>
<dbReference type="Pfam" id="PF08530">
    <property type="entry name" value="PepX_C"/>
    <property type="match status" value="1"/>
</dbReference>
<keyword evidence="3" id="KW-1185">Reference proteome</keyword>
<gene>
    <name evidence="2" type="ORF">N0V89_011283</name>
</gene>
<evidence type="ECO:0000259" key="1">
    <source>
        <dbReference type="SMART" id="SM00939"/>
    </source>
</evidence>
<feature type="domain" description="Xaa-Pro dipeptidyl-peptidase C-terminal" evidence="1">
    <location>
        <begin position="101"/>
        <end position="341"/>
    </location>
</feature>
<dbReference type="GO" id="GO:0008239">
    <property type="term" value="F:dipeptidyl-peptidase activity"/>
    <property type="evidence" value="ECO:0007669"/>
    <property type="project" value="InterPro"/>
</dbReference>
<dbReference type="Gene3D" id="3.40.50.1820">
    <property type="entry name" value="alpha/beta hydrolase"/>
    <property type="match status" value="1"/>
</dbReference>
<proteinExistence type="predicted"/>
<dbReference type="RefSeq" id="XP_056067142.1">
    <property type="nucleotide sequence ID" value="XM_056220015.1"/>
</dbReference>